<dbReference type="EMBL" id="CP002391">
    <property type="protein sequence ID" value="EEQ65358.1"/>
    <property type="molecule type" value="Genomic_DNA"/>
</dbReference>
<gene>
    <name evidence="1" type="ORF">LBPG_00807</name>
</gene>
<proteinExistence type="predicted"/>
<dbReference type="AlphaFoldDB" id="A0A826HWY1"/>
<dbReference type="RefSeq" id="WP_003658469.1">
    <property type="nucleotide sequence ID" value="NC_022112.1"/>
</dbReference>
<evidence type="ECO:0000313" key="1">
    <source>
        <dbReference type="EMBL" id="EEQ65358.1"/>
    </source>
</evidence>
<dbReference type="Proteomes" id="UP000015927">
    <property type="component" value="Chromosome"/>
</dbReference>
<protein>
    <submittedName>
        <fullName evidence="1">Uncharacterized protein</fullName>
    </submittedName>
</protein>
<sequence length="168" mass="18730">MTDKTRIDVLSSKLLFLHYTPLTIFTSSYLEGAYPELKDVQFKSELPNINGRNISVSFGKTDFLDLAKANKESENTGVKVRLSTSGFIIEEIAESVFTAGIRVRLGFEYESKEDALEFIKNSTQPFAVPVLNKLSFIRSSITSATMPFPLVDDLASELFKGNAEMERG</sequence>
<dbReference type="GeneID" id="57089723"/>
<reference evidence="1 2" key="1">
    <citation type="submission" date="2010-12" db="EMBL/GenBank/DDBJ databases">
        <title>The Genome Sequence of Lactobacillus paracasei subsp. paracasei strain 8700:2.</title>
        <authorList>
            <consortium name="The Broad Institute Genome Sequencing Platform"/>
            <person name="Ward D."/>
            <person name="Earl A."/>
            <person name="Feldgarden M."/>
            <person name="Young S.K."/>
            <person name="Gargeya S."/>
            <person name="Zeng Q."/>
            <person name="Alvarado L."/>
            <person name="Berlin A."/>
            <person name="Bochicchio J."/>
            <person name="Chapman S.B."/>
            <person name="Chen Z."/>
            <person name="Freedman E."/>
            <person name="Gellesch M."/>
            <person name="Goldberg J."/>
            <person name="Griggs A."/>
            <person name="Gujja S."/>
            <person name="Heilman E."/>
            <person name="Heiman D."/>
            <person name="Howarth C."/>
            <person name="Mehta T."/>
            <person name="Neiman D."/>
            <person name="Pearson M."/>
            <person name="Roberts A."/>
            <person name="Saif S."/>
            <person name="Shea T."/>
            <person name="Shenoy N."/>
            <person name="Sisk P."/>
            <person name="Stolte C."/>
            <person name="Sykes S."/>
            <person name="White J."/>
            <person name="Yandava C."/>
            <person name="Saulnier D."/>
            <person name="Haas B."/>
            <person name="Nusbaum C."/>
            <person name="Birren B."/>
        </authorList>
    </citation>
    <scope>NUCLEOTIDE SEQUENCE [LARGE SCALE GENOMIC DNA]</scope>
    <source>
        <strain evidence="1 2">8700:2</strain>
    </source>
</reference>
<accession>A0A826HWY1</accession>
<name>A0A826HWY1_LACPA</name>
<dbReference type="KEGG" id="lpi:LBPG_00807"/>
<evidence type="ECO:0000313" key="2">
    <source>
        <dbReference type="Proteomes" id="UP000015927"/>
    </source>
</evidence>
<organism evidence="1 2">
    <name type="scientific">Lacticaseibacillus paracasei subsp. paracasei 8700:2</name>
    <dbReference type="NCBI Taxonomy" id="537973"/>
    <lineage>
        <taxon>Bacteria</taxon>
        <taxon>Bacillati</taxon>
        <taxon>Bacillota</taxon>
        <taxon>Bacilli</taxon>
        <taxon>Lactobacillales</taxon>
        <taxon>Lactobacillaceae</taxon>
        <taxon>Lacticaseibacillus</taxon>
    </lineage>
</organism>